<dbReference type="Pfam" id="PF05593">
    <property type="entry name" value="RHS_repeat"/>
    <property type="match status" value="2"/>
</dbReference>
<dbReference type="Proteomes" id="UP000730618">
    <property type="component" value="Unassembled WGS sequence"/>
</dbReference>
<comment type="similarity">
    <text evidence="2">Belongs to the glycosyl hydrolase 28 family.</text>
</comment>
<dbReference type="Pfam" id="PF13517">
    <property type="entry name" value="FG-GAP_3"/>
    <property type="match status" value="2"/>
</dbReference>
<evidence type="ECO:0000313" key="6">
    <source>
        <dbReference type="Proteomes" id="UP000730618"/>
    </source>
</evidence>
<evidence type="ECO:0000256" key="3">
    <source>
        <dbReference type="SAM" id="SignalP"/>
    </source>
</evidence>
<dbReference type="InterPro" id="IPR056823">
    <property type="entry name" value="TEN-like_YD-shell"/>
</dbReference>
<keyword evidence="1" id="KW-0677">Repeat</keyword>
<keyword evidence="3" id="KW-0732">Signal</keyword>
<feature type="chain" id="PRO_5045510675" description="Teneurin-like YD-shell domain-containing protein" evidence="3">
    <location>
        <begin position="33"/>
        <end position="1429"/>
    </location>
</feature>
<keyword evidence="2" id="KW-0378">Hydrolase</keyword>
<gene>
    <name evidence="5" type="ORF">PAECIP111802_07229</name>
</gene>
<keyword evidence="6" id="KW-1185">Reference proteome</keyword>
<dbReference type="PANTHER" id="PTHR32305">
    <property type="match status" value="1"/>
</dbReference>
<dbReference type="PANTHER" id="PTHR32305:SF15">
    <property type="entry name" value="PROTEIN RHSA-RELATED"/>
    <property type="match status" value="1"/>
</dbReference>
<feature type="domain" description="Teneurin-like YD-shell" evidence="4">
    <location>
        <begin position="1160"/>
        <end position="1416"/>
    </location>
</feature>
<dbReference type="InterPro" id="IPR013517">
    <property type="entry name" value="FG-GAP"/>
</dbReference>
<dbReference type="InterPro" id="IPR022385">
    <property type="entry name" value="Rhs_assc_core"/>
</dbReference>
<name>A0ABM8VUI2_9BACL</name>
<dbReference type="EMBL" id="CAJVCE010000052">
    <property type="protein sequence ID" value="CAG7658962.1"/>
    <property type="molecule type" value="Genomic_DNA"/>
</dbReference>
<sequence length="1429" mass="156363">MFRFKRSTARIGLFFTMALWVTCLCFSLTARAAPAIVVLKGQGTNPLHDFGTAVGISGSNKYIEADFDGDGDTDLANRNAGNTGIQFWRNNGNATFTELTGASNPFKDVAFSAVVSNFSELYLLKGDFDGDGDVDVFNVSHEGVPALYRNDGGSFTVLQGAGVNPLHAFGTALGGGSFKAIAADLDGDGDTDLVNRNTTSTGLQYWQNKGDGTFTPLSGASNPLSTVTFSSNINYFTTLNVAAGDFDGDGDMDIFNNNHGGTPAMYRNEGSSFTVLQGDGTNPLHAFGTALGTTTGKFVAGDFNGDGLVDLINRNSLNIGIQFWKNNGDGTFSEQTGDSNPFSSVSFTANVNYFYAPFLGVGDFDGDGDTDIVNVNHGGTPALYQQGGSPLSLTGSLPVDNEASFMSSDEIVLTFDGIVANGGPGVIEIRKSNDDSLIESIPGNSSKVSGFGTNVITIQHTAELQNNTGYYMLIGRRTFFNTDGQSYMGISNPAQLNFTARVNTVQSYPVRPGIATSDSYTLLINGQNVFVEKFGDVSMARFAFEETANITVTASEAIASFEISPKSYQIQESSNGNSLSFAIDRPRTLIVSVNNLEKLLLFADGTETNVPQLQDANVINLATYLPVNRNPEEAVTDYLQQAINDTSAMNNGAGGILFVPDGKYMTTQLKLKSNVHMYLQSGAWIKAIPDSSVANYPLQNGSDSSFIFIQNASHVKISGRGIIDGNGMAMKTLNSNENIKLLRTANVTDLRIEDIYFLDSARWTLHLLYAQDVVLNHIKIVNDLRGGPDPANTSLLLPTVTNTDGVDIDASQNSTDETGIQTVTKWNPLGWKISTGIVGGGTVSYGYDIYGRMTSTTNALNHTTSYEYDHWNRLIATNYPDSGVARIAYDDIAHTQTATDPEGNQTKETYDLLNRVSKKEWLKPTGAITLGSLAYDYAGNLLTSTDGRNNLTTYTYGVFGRLLSLKDAKNNITNYSYNYADKLTQIQYPDLKVLQKQYDELGRQIRKIDPTGSAEKYYYDASGNLATYVDRKNQTITNVYNSRNWLTQNASAQETISYEYDAAGRRTQMTDLTGVTMYLYNTLGQLQTVTYPDNKSISYAYDLQGNRTQMTDPFGNPTVYGYDAKNRLSNVGPFWNDWDVSYTYKKNDLLSGSTLRSNISNTYTYDGANLTALSYIRAGNTLNPFAYSYGYDNNANQMSKTENGASYTFSYDPINRIETSSQFDEQYTYDVRGNRQSLQSDNVLVINSGANYTYDDRNRLTQVTIGDGRTITYIYNGDGLLYERTENGQTTRYYYDGANMIAEGNVSGGGSNLKSRYVRGAGLVARVDAGGMKTYYMTNGHGDIVGLTDSNGNILNQYSYDIWGNPLATQEQVQQPFRYSGEFWDNSTNLQYLRARWYDPSVGRFISEDTYEGDRINPLSLDTSSLLLI</sequence>
<feature type="signal peptide" evidence="3">
    <location>
        <begin position="1"/>
        <end position="32"/>
    </location>
</feature>
<evidence type="ECO:0000259" key="4">
    <source>
        <dbReference type="Pfam" id="PF25023"/>
    </source>
</evidence>
<feature type="domain" description="Teneurin-like YD-shell" evidence="4">
    <location>
        <begin position="998"/>
        <end position="1136"/>
    </location>
</feature>
<evidence type="ECO:0000313" key="5">
    <source>
        <dbReference type="EMBL" id="CAG7658962.1"/>
    </source>
</evidence>
<dbReference type="InterPro" id="IPR050708">
    <property type="entry name" value="T6SS_VgrG/RHS"/>
</dbReference>
<dbReference type="Pfam" id="PF25023">
    <property type="entry name" value="TEN_YD-shell"/>
    <property type="match status" value="2"/>
</dbReference>
<dbReference type="InterPro" id="IPR031325">
    <property type="entry name" value="RHS_repeat"/>
</dbReference>
<dbReference type="InterPro" id="IPR000743">
    <property type="entry name" value="Glyco_hydro_28"/>
</dbReference>
<dbReference type="Pfam" id="PF00295">
    <property type="entry name" value="Glyco_hydro_28"/>
    <property type="match status" value="1"/>
</dbReference>
<dbReference type="InterPro" id="IPR006530">
    <property type="entry name" value="YD"/>
</dbReference>
<reference evidence="5 6" key="1">
    <citation type="submission" date="2021-06" db="EMBL/GenBank/DDBJ databases">
        <authorList>
            <person name="Criscuolo A."/>
        </authorList>
    </citation>
    <scope>NUCLEOTIDE SEQUENCE [LARGE SCALE GENOMIC DNA]</scope>
    <source>
        <strain evidence="6">CIP 111802</strain>
    </source>
</reference>
<organism evidence="5 6">
    <name type="scientific">Paenibacillus allorhizosphaerae</name>
    <dbReference type="NCBI Taxonomy" id="2849866"/>
    <lineage>
        <taxon>Bacteria</taxon>
        <taxon>Bacillati</taxon>
        <taxon>Bacillota</taxon>
        <taxon>Bacilli</taxon>
        <taxon>Bacillales</taxon>
        <taxon>Paenibacillaceae</taxon>
        <taxon>Paenibacillus</taxon>
    </lineage>
</organism>
<evidence type="ECO:0000256" key="1">
    <source>
        <dbReference type="ARBA" id="ARBA00022737"/>
    </source>
</evidence>
<dbReference type="NCBIfam" id="TIGR01643">
    <property type="entry name" value="YD_repeat_2x"/>
    <property type="match status" value="4"/>
</dbReference>
<comment type="caution">
    <text evidence="5">The sequence shown here is derived from an EMBL/GenBank/DDBJ whole genome shotgun (WGS) entry which is preliminary data.</text>
</comment>
<dbReference type="NCBIfam" id="TIGR03696">
    <property type="entry name" value="Rhs_assc_core"/>
    <property type="match status" value="1"/>
</dbReference>
<accession>A0ABM8VUI2</accession>
<protein>
    <recommendedName>
        <fullName evidence="4">Teneurin-like YD-shell domain-containing protein</fullName>
    </recommendedName>
</protein>
<keyword evidence="2" id="KW-0326">Glycosidase</keyword>
<proteinExistence type="inferred from homology"/>
<evidence type="ECO:0000256" key="2">
    <source>
        <dbReference type="RuleBase" id="RU361169"/>
    </source>
</evidence>